<dbReference type="Gene3D" id="3.40.50.1820">
    <property type="entry name" value="alpha/beta hydrolase"/>
    <property type="match status" value="1"/>
</dbReference>
<feature type="transmembrane region" description="Helical" evidence="2">
    <location>
        <begin position="866"/>
        <end position="889"/>
    </location>
</feature>
<keyword evidence="2" id="KW-1133">Transmembrane helix</keyword>
<dbReference type="SUPFAM" id="SSF53474">
    <property type="entry name" value="alpha/beta-Hydrolases"/>
    <property type="match status" value="1"/>
</dbReference>
<feature type="region of interest" description="Disordered" evidence="1">
    <location>
        <begin position="66"/>
        <end position="174"/>
    </location>
</feature>
<feature type="region of interest" description="Disordered" evidence="1">
    <location>
        <begin position="640"/>
        <end position="700"/>
    </location>
</feature>
<protein>
    <submittedName>
        <fullName evidence="3">Uncharacterized protein</fullName>
    </submittedName>
</protein>
<dbReference type="InterPro" id="IPR029058">
    <property type="entry name" value="AB_hydrolase_fold"/>
</dbReference>
<feature type="region of interest" description="Disordered" evidence="1">
    <location>
        <begin position="205"/>
        <end position="280"/>
    </location>
</feature>
<dbReference type="Proteomes" id="UP000045706">
    <property type="component" value="Unassembled WGS sequence"/>
</dbReference>
<evidence type="ECO:0000256" key="2">
    <source>
        <dbReference type="SAM" id="Phobius"/>
    </source>
</evidence>
<sequence length="1010" mass="110341">MATVSQPFEARAAATRDPLSLDPIDTDDTTGEDGLIDDDAQLVMQPALSVAATRLTLSRTPAAEKAAAMDMAPENPYFARVTPPTSDEESTSPGSPPVPISIPHDRPARASSRRGSPPRTYNEQRYSPPPQSPLPAPWRSVPKETNASPSAQPKRALESISFGQTRARRSGSAGAEAFKRLSKALPSFPNASSLSNIMSNMSNSFFSSSPTEKTDSTPGIPRSPPLSQGATRTARPSRPHNNTISYPANRPQPGLVHDGSADEPIQSPLYRKGSNARSLRRTNSDDSILYHSLSRVSSLGDETMFDDVRAMANVRMKAIRDSLPDRPSFKMPSMPKFASQRKMFQAFEEPNIAPIPEQPAFSQEDEDAAALDRVLETMTGDLVILGGYRGSVLRSAEAPHHQLWAPVKVGLNLRKADLEVGLDPEDEETMEQRIIPSGMLQNIGPIDISRKLFKKVRSCENARNGKLRVWDYGYDWRLSPHLLSQKMIAFLEKLPSNLPASQEPRGALVVAHSLGGLITRHVVNQRPDLFSGVVYVGVPQRCINVLGPLRNGDAVLFNEKILTAQVNFSLRTTFAFLPEDGFCFIDKDTKEEYRIDFHSADDWIKYRLCPATDTALPALNPKPATGFGSILRNRSSSYSEKRYSQHLSNSVGDMTRNAESTRDRLLNPQVDSTGSKLPPPDTRPSPFGTGSDSIPPPPLNRARNIAYLKRTLAEVKRFRAELAHKPAFSEANVYPPIALMYGKDTPTVYAVKVAGRDAIAHADFTPRPSSSLSHADIQRRRSRVNMAESKTTYQTSNFEVDTPAVPSFGRLRALNFLDAARNGLTLLALCSSITILGVSADALAVYDQTHVRAEFMLPLWPDDFDLRPTTTLVACSAIVILANIVSLVGSKVGIIRDNFRAHAALSLLAPLACLTAAIVAVGLSFVIRASTSRDTIHSWSCRWEGVYMAARPHFGTLCKQSRAGLYLAVLLVPLEVLVVGLALAQAVLERNAGPAPRQGRSKERSPTPSS</sequence>
<feature type="compositionally biased region" description="Low complexity" evidence="1">
    <location>
        <begin position="109"/>
        <end position="119"/>
    </location>
</feature>
<gene>
    <name evidence="3" type="ORF">BN1723_007754</name>
</gene>
<evidence type="ECO:0000256" key="1">
    <source>
        <dbReference type="SAM" id="MobiDB-lite"/>
    </source>
</evidence>
<dbReference type="EMBL" id="CVQI01036939">
    <property type="protein sequence ID" value="CRK47774.1"/>
    <property type="molecule type" value="Genomic_DNA"/>
</dbReference>
<dbReference type="PANTHER" id="PTHR11440">
    <property type="entry name" value="LECITHIN-CHOLESTEROL ACYLTRANSFERASE-RELATED"/>
    <property type="match status" value="1"/>
</dbReference>
<evidence type="ECO:0000313" key="3">
    <source>
        <dbReference type="EMBL" id="CRK47774.1"/>
    </source>
</evidence>
<keyword evidence="2" id="KW-0812">Transmembrane</keyword>
<name>A0A0G4NMY7_VERLO</name>
<organism evidence="3 4">
    <name type="scientific">Verticillium longisporum</name>
    <name type="common">Verticillium dahliae var. longisporum</name>
    <dbReference type="NCBI Taxonomy" id="100787"/>
    <lineage>
        <taxon>Eukaryota</taxon>
        <taxon>Fungi</taxon>
        <taxon>Dikarya</taxon>
        <taxon>Ascomycota</taxon>
        <taxon>Pezizomycotina</taxon>
        <taxon>Sordariomycetes</taxon>
        <taxon>Hypocreomycetidae</taxon>
        <taxon>Glomerellales</taxon>
        <taxon>Plectosphaerellaceae</taxon>
        <taxon>Verticillium</taxon>
    </lineage>
</organism>
<feature type="region of interest" description="Disordered" evidence="1">
    <location>
        <begin position="1"/>
        <end position="37"/>
    </location>
</feature>
<reference evidence="4" key="1">
    <citation type="submission" date="2015-05" db="EMBL/GenBank/DDBJ databases">
        <authorList>
            <person name="Fogelqvist Johan"/>
        </authorList>
    </citation>
    <scope>NUCLEOTIDE SEQUENCE [LARGE SCALE GENOMIC DNA]</scope>
</reference>
<feature type="compositionally biased region" description="Acidic residues" evidence="1">
    <location>
        <begin position="24"/>
        <end position="37"/>
    </location>
</feature>
<dbReference type="AlphaFoldDB" id="A0A0G4NMY7"/>
<accession>A0A0G4NMY7</accession>
<feature type="transmembrane region" description="Helical" evidence="2">
    <location>
        <begin position="965"/>
        <end position="988"/>
    </location>
</feature>
<evidence type="ECO:0000313" key="4">
    <source>
        <dbReference type="Proteomes" id="UP000045706"/>
    </source>
</evidence>
<proteinExistence type="predicted"/>
<keyword evidence="2" id="KW-0472">Membrane</keyword>
<feature type="compositionally biased region" description="Pro residues" evidence="1">
    <location>
        <begin position="127"/>
        <end position="136"/>
    </location>
</feature>
<feature type="transmembrane region" description="Helical" evidence="2">
    <location>
        <begin position="824"/>
        <end position="846"/>
    </location>
</feature>
<feature type="transmembrane region" description="Helical" evidence="2">
    <location>
        <begin position="901"/>
        <end position="927"/>
    </location>
</feature>